<dbReference type="PANTHER" id="PTHR43442:SF3">
    <property type="entry name" value="GLUCONOKINASE-RELATED"/>
    <property type="match status" value="1"/>
</dbReference>
<evidence type="ECO:0000256" key="8">
    <source>
        <dbReference type="ARBA" id="ARBA00023064"/>
    </source>
</evidence>
<dbReference type="Gene3D" id="3.40.50.300">
    <property type="entry name" value="P-loop containing nucleotide triphosphate hydrolases"/>
    <property type="match status" value="1"/>
</dbReference>
<dbReference type="GO" id="GO:0019521">
    <property type="term" value="P:D-gluconate metabolic process"/>
    <property type="evidence" value="ECO:0007669"/>
    <property type="project" value="UniProtKB-KW"/>
</dbReference>
<evidence type="ECO:0000313" key="11">
    <source>
        <dbReference type="EMBL" id="EIT68813.1"/>
    </source>
</evidence>
<evidence type="ECO:0000256" key="10">
    <source>
        <dbReference type="RuleBase" id="RU363066"/>
    </source>
</evidence>
<comment type="similarity">
    <text evidence="2 10">Belongs to the gluconokinase GntK/GntV family.</text>
</comment>
<comment type="caution">
    <text evidence="11">The sequence shown here is derived from an EMBL/GenBank/DDBJ whole genome shotgun (WGS) entry which is preliminary data.</text>
</comment>
<gene>
    <name evidence="11" type="ORF">WQQ_23950</name>
</gene>
<dbReference type="GO" id="GO:0005524">
    <property type="term" value="F:ATP binding"/>
    <property type="evidence" value="ECO:0007669"/>
    <property type="project" value="UniProtKB-KW"/>
</dbReference>
<evidence type="ECO:0000256" key="3">
    <source>
        <dbReference type="ARBA" id="ARBA00012054"/>
    </source>
</evidence>
<dbReference type="Proteomes" id="UP000003704">
    <property type="component" value="Unassembled WGS sequence"/>
</dbReference>
<dbReference type="AlphaFoldDB" id="I8T4Z6"/>
<dbReference type="GO" id="GO:0005737">
    <property type="term" value="C:cytoplasm"/>
    <property type="evidence" value="ECO:0007669"/>
    <property type="project" value="TreeGrafter"/>
</dbReference>
<organism evidence="11 12">
    <name type="scientific">Hydrocarboniphaga effusa AP103</name>
    <dbReference type="NCBI Taxonomy" id="1172194"/>
    <lineage>
        <taxon>Bacteria</taxon>
        <taxon>Pseudomonadati</taxon>
        <taxon>Pseudomonadota</taxon>
        <taxon>Gammaproteobacteria</taxon>
        <taxon>Nevskiales</taxon>
        <taxon>Nevskiaceae</taxon>
        <taxon>Hydrocarboniphaga</taxon>
    </lineage>
</organism>
<evidence type="ECO:0000256" key="1">
    <source>
        <dbReference type="ARBA" id="ARBA00004761"/>
    </source>
</evidence>
<accession>I8T4Z6</accession>
<evidence type="ECO:0000256" key="2">
    <source>
        <dbReference type="ARBA" id="ARBA00008420"/>
    </source>
</evidence>
<dbReference type="InterPro" id="IPR027417">
    <property type="entry name" value="P-loop_NTPase"/>
</dbReference>
<dbReference type="NCBIfam" id="TIGR01313">
    <property type="entry name" value="therm_gnt_kin"/>
    <property type="match status" value="1"/>
</dbReference>
<dbReference type="GO" id="GO:0046316">
    <property type="term" value="F:gluconokinase activity"/>
    <property type="evidence" value="ECO:0007669"/>
    <property type="project" value="UniProtKB-EC"/>
</dbReference>
<comment type="catalytic activity">
    <reaction evidence="9 10">
        <text>D-gluconate + ATP = 6-phospho-D-gluconate + ADP + H(+)</text>
        <dbReference type="Rhea" id="RHEA:19433"/>
        <dbReference type="ChEBI" id="CHEBI:15378"/>
        <dbReference type="ChEBI" id="CHEBI:18391"/>
        <dbReference type="ChEBI" id="CHEBI:30616"/>
        <dbReference type="ChEBI" id="CHEBI:58759"/>
        <dbReference type="ChEBI" id="CHEBI:456216"/>
        <dbReference type="EC" id="2.7.1.12"/>
    </reaction>
</comment>
<keyword evidence="4 10" id="KW-0808">Transferase</keyword>
<dbReference type="PANTHER" id="PTHR43442">
    <property type="entry name" value="GLUCONOKINASE-RELATED"/>
    <property type="match status" value="1"/>
</dbReference>
<proteinExistence type="inferred from homology"/>
<reference evidence="11 12" key="1">
    <citation type="journal article" date="2012" name="J. Bacteriol.">
        <title>Genome Sequence of n-Alkane-Degrading Hydrocarboniphaga effusa Strain AP103T (ATCC BAA-332T).</title>
        <authorList>
            <person name="Chang H.K."/>
            <person name="Zylstra G.J."/>
            <person name="Chae J.C."/>
        </authorList>
    </citation>
    <scope>NUCLEOTIDE SEQUENCE [LARGE SCALE GENOMIC DNA]</scope>
    <source>
        <strain evidence="11 12">AP103</strain>
    </source>
</reference>
<dbReference type="EC" id="2.7.1.12" evidence="3 10"/>
<evidence type="ECO:0000256" key="6">
    <source>
        <dbReference type="ARBA" id="ARBA00022777"/>
    </source>
</evidence>
<keyword evidence="7 10" id="KW-0067">ATP-binding</keyword>
<dbReference type="STRING" id="1172194.WQQ_23950"/>
<dbReference type="InterPro" id="IPR006001">
    <property type="entry name" value="Therm_gnt_kin"/>
</dbReference>
<keyword evidence="12" id="KW-1185">Reference proteome</keyword>
<evidence type="ECO:0000256" key="5">
    <source>
        <dbReference type="ARBA" id="ARBA00022741"/>
    </source>
</evidence>
<name>I8T4Z6_9GAMM</name>
<protein>
    <recommendedName>
        <fullName evidence="3 10">Gluconokinase</fullName>
        <ecNumber evidence="3 10">2.7.1.12</ecNumber>
    </recommendedName>
</protein>
<keyword evidence="6 10" id="KW-0418">Kinase</keyword>
<sequence>MTTTMKTACVIVCMGVSGSGKSTLGRLLAERLGWRFIEGDELHTPGNLAKLGAGVALTDEDRAPWLAAVAQVIDDCFASADSAVVSCSALRRRYRDRIRGAHAQVGFIQLHADEALLRERLVRRRDHFMAVSLLRSQFETLELPQPDEPALSLDVAAQPLAALVDRAEPWVRGLEQSFKIAE</sequence>
<evidence type="ECO:0000256" key="4">
    <source>
        <dbReference type="ARBA" id="ARBA00022679"/>
    </source>
</evidence>
<dbReference type="PATRIC" id="fig|1172194.4.peg.2313"/>
<dbReference type="SUPFAM" id="SSF52540">
    <property type="entry name" value="P-loop containing nucleoside triphosphate hydrolases"/>
    <property type="match status" value="1"/>
</dbReference>
<evidence type="ECO:0000256" key="7">
    <source>
        <dbReference type="ARBA" id="ARBA00022840"/>
    </source>
</evidence>
<evidence type="ECO:0000313" key="12">
    <source>
        <dbReference type="Proteomes" id="UP000003704"/>
    </source>
</evidence>
<keyword evidence="5 10" id="KW-0547">Nucleotide-binding</keyword>
<evidence type="ECO:0000256" key="9">
    <source>
        <dbReference type="ARBA" id="ARBA00048090"/>
    </source>
</evidence>
<dbReference type="Pfam" id="PF13671">
    <property type="entry name" value="AAA_33"/>
    <property type="match status" value="1"/>
</dbReference>
<keyword evidence="8" id="KW-0311">Gluconate utilization</keyword>
<comment type="pathway">
    <text evidence="1">Carbohydrate acid metabolism.</text>
</comment>
<dbReference type="CDD" id="cd02021">
    <property type="entry name" value="GntK"/>
    <property type="match status" value="1"/>
</dbReference>
<dbReference type="EMBL" id="AKGD01000002">
    <property type="protein sequence ID" value="EIT68813.1"/>
    <property type="molecule type" value="Genomic_DNA"/>
</dbReference>
<dbReference type="FunFam" id="3.40.50.300:FF:000522">
    <property type="entry name" value="Gluconokinase"/>
    <property type="match status" value="1"/>
</dbReference>